<dbReference type="SUPFAM" id="SSF51735">
    <property type="entry name" value="NAD(P)-binding Rossmann-fold domains"/>
    <property type="match status" value="1"/>
</dbReference>
<dbReference type="InterPro" id="IPR036318">
    <property type="entry name" value="FAD-bd_PCMH-like_sf"/>
</dbReference>
<dbReference type="InterPro" id="IPR016169">
    <property type="entry name" value="FAD-bd_PCMH_sub2"/>
</dbReference>
<evidence type="ECO:0000256" key="4">
    <source>
        <dbReference type="ARBA" id="ARBA00023002"/>
    </source>
</evidence>
<evidence type="ECO:0000313" key="7">
    <source>
        <dbReference type="Proteomes" id="UP000293360"/>
    </source>
</evidence>
<evidence type="ECO:0000256" key="1">
    <source>
        <dbReference type="ARBA" id="ARBA00005466"/>
    </source>
</evidence>
<dbReference type="InterPro" id="IPR011032">
    <property type="entry name" value="GroES-like_sf"/>
</dbReference>
<dbReference type="GO" id="GO:0016491">
    <property type="term" value="F:oxidoreductase activity"/>
    <property type="evidence" value="ECO:0007669"/>
    <property type="project" value="UniProtKB-KW"/>
</dbReference>
<dbReference type="PROSITE" id="PS51387">
    <property type="entry name" value="FAD_PCMH"/>
    <property type="match status" value="1"/>
</dbReference>
<gene>
    <name evidence="6" type="ORF">DL764_005338</name>
</gene>
<evidence type="ECO:0000256" key="2">
    <source>
        <dbReference type="ARBA" id="ARBA00022630"/>
    </source>
</evidence>
<dbReference type="Gene3D" id="3.40.50.720">
    <property type="entry name" value="NAD(P)-binding Rossmann-like Domain"/>
    <property type="match status" value="1"/>
</dbReference>
<dbReference type="InterPro" id="IPR012951">
    <property type="entry name" value="BBE"/>
</dbReference>
<dbReference type="STRING" id="155417.A0A4Q4T9D4"/>
<dbReference type="Gene3D" id="3.90.180.10">
    <property type="entry name" value="Medium-chain alcohol dehydrogenases, catalytic domain"/>
    <property type="match status" value="1"/>
</dbReference>
<sequence length="808" mass="85814">MEAQCLALSGLLGERKVAVPGTSTYNLSLDSYFSAQQSTIHPACIVSPETARDVSAAVEWLTTEGNNCHFAVRSGGHTSSVGASNIAGGVVIDLRTLGTVELSADKSTVLVGAGATWDAVYAKLDPLGLSVNGGRCAGVGVGGLTLGGGISHFSPRFGWTCDVVSNFQVILADGRIVDANATSNLDLFVALKGGNNNFGIVTRIALATFEQGLVWSGTVYNSLSSVDDIIAEFVKLNSRDAYDEYASYITTFGYSQPQGMAVIANQLEYTKEVEDPPIYRGYLSRPSLQKTTQLMNMTALAKRTAAFSPVDSRALSRVSTLVSTAAVMKAAFNHWNASVPAITSVSNIVWALVLEPLPPAIYARAAKSNALGLADRTEPLVVALLSVTWSDAKDDQHVAETANALMGAIDEEARKLGAFDPYVYLNYAGQHQDPIASYGAENVNRLRQVRQRVDPREVFKFQMASITLPAGLPEKVKTILQPDIQTTKLILTKTPTPWPLGVDDVLVRVHAAAPCNGELTWAQISPEFFPDKKLHVPCQDLAGTVASAPLDSGFAVGDDVFCRVDATRPGAGREYAIAKNRELAHKPKSLSWVDAAATPLSSLTAWQALFVHGTLDAAGIHGNAAAREQNGKQRVLIAGAGGSVGGWALQLAALAGAGVVVAVCGPDKEATVKQLGATEALNYRETSVREWATADAGRQVDLVVDCIGGETLAGCWIAVKEGGTLVSVNTPPDMVKPAGLNKKLAKNVFFIVDPYGRNLKDIATLIEAGKVKPLVDSVWEMNDFQKAFERLEEGHAKGKIIIKISPEA</sequence>
<dbReference type="Gene3D" id="3.30.465.10">
    <property type="match status" value="1"/>
</dbReference>
<dbReference type="PANTHER" id="PTHR42973">
    <property type="entry name" value="BINDING OXIDOREDUCTASE, PUTATIVE (AFU_ORTHOLOGUE AFUA_1G17690)-RELATED"/>
    <property type="match status" value="1"/>
</dbReference>
<dbReference type="Pfam" id="PF08031">
    <property type="entry name" value="BBE"/>
    <property type="match status" value="1"/>
</dbReference>
<dbReference type="PANTHER" id="PTHR42973:SF22">
    <property type="entry name" value="FAD-BINDING PCMH-TYPE DOMAIN-CONTAINING PROTEIN-RELATED"/>
    <property type="match status" value="1"/>
</dbReference>
<dbReference type="InterPro" id="IPR036291">
    <property type="entry name" value="NAD(P)-bd_dom_sf"/>
</dbReference>
<keyword evidence="3" id="KW-0274">FAD</keyword>
<proteinExistence type="inferred from homology"/>
<dbReference type="AlphaFoldDB" id="A0A4Q4T9D4"/>
<name>A0A4Q4T9D4_9PEZI</name>
<dbReference type="Pfam" id="PF01565">
    <property type="entry name" value="FAD_binding_4"/>
    <property type="match status" value="1"/>
</dbReference>
<accession>A0A4Q4T9D4</accession>
<dbReference type="SUPFAM" id="SSF50129">
    <property type="entry name" value="GroES-like"/>
    <property type="match status" value="1"/>
</dbReference>
<dbReference type="SMART" id="SM00829">
    <property type="entry name" value="PKS_ER"/>
    <property type="match status" value="1"/>
</dbReference>
<keyword evidence="4" id="KW-0560">Oxidoreductase</keyword>
<dbReference type="Pfam" id="PF08240">
    <property type="entry name" value="ADH_N"/>
    <property type="match status" value="1"/>
</dbReference>
<dbReference type="Proteomes" id="UP000293360">
    <property type="component" value="Unassembled WGS sequence"/>
</dbReference>
<keyword evidence="2" id="KW-0285">Flavoprotein</keyword>
<dbReference type="SUPFAM" id="SSF56176">
    <property type="entry name" value="FAD-binding/transporter-associated domain-like"/>
    <property type="match status" value="1"/>
</dbReference>
<evidence type="ECO:0000259" key="5">
    <source>
        <dbReference type="PROSITE" id="PS51387"/>
    </source>
</evidence>
<dbReference type="GO" id="GO:0071949">
    <property type="term" value="F:FAD binding"/>
    <property type="evidence" value="ECO:0007669"/>
    <property type="project" value="InterPro"/>
</dbReference>
<dbReference type="InterPro" id="IPR006094">
    <property type="entry name" value="Oxid_FAD_bind_N"/>
</dbReference>
<dbReference type="InterPro" id="IPR013154">
    <property type="entry name" value="ADH-like_N"/>
</dbReference>
<dbReference type="EMBL" id="QJNU01000278">
    <property type="protein sequence ID" value="RYP03156.1"/>
    <property type="molecule type" value="Genomic_DNA"/>
</dbReference>
<protein>
    <recommendedName>
        <fullName evidence="5">FAD-binding PCMH-type domain-containing protein</fullName>
    </recommendedName>
</protein>
<dbReference type="InterPro" id="IPR016166">
    <property type="entry name" value="FAD-bd_PCMH"/>
</dbReference>
<dbReference type="InterPro" id="IPR020843">
    <property type="entry name" value="ER"/>
</dbReference>
<comment type="similarity">
    <text evidence="1">Belongs to the oxygen-dependent FAD-linked oxidoreductase family.</text>
</comment>
<keyword evidence="7" id="KW-1185">Reference proteome</keyword>
<organism evidence="6 7">
    <name type="scientific">Monosporascus ibericus</name>
    <dbReference type="NCBI Taxonomy" id="155417"/>
    <lineage>
        <taxon>Eukaryota</taxon>
        <taxon>Fungi</taxon>
        <taxon>Dikarya</taxon>
        <taxon>Ascomycota</taxon>
        <taxon>Pezizomycotina</taxon>
        <taxon>Sordariomycetes</taxon>
        <taxon>Xylariomycetidae</taxon>
        <taxon>Xylariales</taxon>
        <taxon>Xylariales incertae sedis</taxon>
        <taxon>Monosporascus</taxon>
    </lineage>
</organism>
<comment type="caution">
    <text evidence="6">The sequence shown here is derived from an EMBL/GenBank/DDBJ whole genome shotgun (WGS) entry which is preliminary data.</text>
</comment>
<dbReference type="Gene3D" id="3.40.462.20">
    <property type="match status" value="1"/>
</dbReference>
<dbReference type="Gene3D" id="3.30.43.10">
    <property type="entry name" value="Uridine Diphospho-n-acetylenolpyruvylglucosamine Reductase, domain 2"/>
    <property type="match status" value="1"/>
</dbReference>
<evidence type="ECO:0000256" key="3">
    <source>
        <dbReference type="ARBA" id="ARBA00022827"/>
    </source>
</evidence>
<dbReference type="OrthoDB" id="2151789at2759"/>
<dbReference type="InterPro" id="IPR016167">
    <property type="entry name" value="FAD-bd_PCMH_sub1"/>
</dbReference>
<dbReference type="Pfam" id="PF13602">
    <property type="entry name" value="ADH_zinc_N_2"/>
    <property type="match status" value="1"/>
</dbReference>
<reference evidence="6 7" key="1">
    <citation type="submission" date="2018-06" db="EMBL/GenBank/DDBJ databases">
        <title>Complete Genomes of Monosporascus.</title>
        <authorList>
            <person name="Robinson A.J."/>
            <person name="Natvig D.O."/>
        </authorList>
    </citation>
    <scope>NUCLEOTIDE SEQUENCE [LARGE SCALE GENOMIC DNA]</scope>
    <source>
        <strain evidence="6 7">CBS 110550</strain>
    </source>
</reference>
<dbReference type="InterPro" id="IPR050416">
    <property type="entry name" value="FAD-linked_Oxidoreductase"/>
</dbReference>
<evidence type="ECO:0000313" key="6">
    <source>
        <dbReference type="EMBL" id="RYP03156.1"/>
    </source>
</evidence>
<feature type="domain" description="FAD-binding PCMH-type" evidence="5">
    <location>
        <begin position="38"/>
        <end position="211"/>
    </location>
</feature>
<dbReference type="CDD" id="cd05289">
    <property type="entry name" value="MDR_like_2"/>
    <property type="match status" value="1"/>
</dbReference>